<dbReference type="AlphaFoldDB" id="A0A8B2NMA4"/>
<feature type="domain" description="Response regulatory" evidence="2">
    <location>
        <begin position="46"/>
        <end position="159"/>
    </location>
</feature>
<dbReference type="Pfam" id="PF00072">
    <property type="entry name" value="Response_reg"/>
    <property type="match status" value="1"/>
</dbReference>
<dbReference type="CDD" id="cd00156">
    <property type="entry name" value="REC"/>
    <property type="match status" value="1"/>
</dbReference>
<gene>
    <name evidence="3" type="ORF">DLJ53_18520</name>
</gene>
<dbReference type="EMBL" id="QHHQ01000004">
    <property type="protein sequence ID" value="RAH99760.1"/>
    <property type="molecule type" value="Genomic_DNA"/>
</dbReference>
<reference evidence="3 4" key="1">
    <citation type="submission" date="2018-05" db="EMBL/GenBank/DDBJ databases">
        <title>Acuticoccus sediminis sp. nov., isolated from deep-sea sediment of Indian Ocean.</title>
        <authorList>
            <person name="Liu X."/>
            <person name="Lai Q."/>
            <person name="Du Y."/>
            <person name="Sun F."/>
            <person name="Zhang X."/>
            <person name="Wang S."/>
            <person name="Shao Z."/>
        </authorList>
    </citation>
    <scope>NUCLEOTIDE SEQUENCE [LARGE SCALE GENOMIC DNA]</scope>
    <source>
        <strain evidence="3 4">PTG4-2</strain>
    </source>
</reference>
<dbReference type="Proteomes" id="UP000249590">
    <property type="component" value="Unassembled WGS sequence"/>
</dbReference>
<dbReference type="InterPro" id="IPR011006">
    <property type="entry name" value="CheY-like_superfamily"/>
</dbReference>
<organism evidence="3 4">
    <name type="scientific">Acuticoccus sediminis</name>
    <dbReference type="NCBI Taxonomy" id="2184697"/>
    <lineage>
        <taxon>Bacteria</taxon>
        <taxon>Pseudomonadati</taxon>
        <taxon>Pseudomonadota</taxon>
        <taxon>Alphaproteobacteria</taxon>
        <taxon>Hyphomicrobiales</taxon>
        <taxon>Amorphaceae</taxon>
        <taxon>Acuticoccus</taxon>
    </lineage>
</organism>
<comment type="caution">
    <text evidence="1">Lacks conserved residue(s) required for the propagation of feature annotation.</text>
</comment>
<dbReference type="Gene3D" id="3.40.50.2300">
    <property type="match status" value="1"/>
</dbReference>
<evidence type="ECO:0000256" key="1">
    <source>
        <dbReference type="PROSITE-ProRule" id="PRU00169"/>
    </source>
</evidence>
<dbReference type="PROSITE" id="PS50110">
    <property type="entry name" value="RESPONSE_REGULATORY"/>
    <property type="match status" value="1"/>
</dbReference>
<evidence type="ECO:0000259" key="2">
    <source>
        <dbReference type="PROSITE" id="PS50110"/>
    </source>
</evidence>
<proteinExistence type="predicted"/>
<dbReference type="SUPFAM" id="SSF52172">
    <property type="entry name" value="CheY-like"/>
    <property type="match status" value="1"/>
</dbReference>
<accession>A0A8B2NMA4</accession>
<dbReference type="GO" id="GO:0000160">
    <property type="term" value="P:phosphorelay signal transduction system"/>
    <property type="evidence" value="ECO:0007669"/>
    <property type="project" value="InterPro"/>
</dbReference>
<protein>
    <recommendedName>
        <fullName evidence="2">Response regulatory domain-containing protein</fullName>
    </recommendedName>
</protein>
<name>A0A8B2NMA4_9HYPH</name>
<dbReference type="SMART" id="SM00448">
    <property type="entry name" value="REC"/>
    <property type="match status" value="1"/>
</dbReference>
<sequence length="307" mass="33783">MLREQAFGFLVFPGDRGRARVVLVYGRPAAHCCGGQGIVSESPARRVLHVEQNPADLELVREYLTTGPLEPFDVVQASRVEDGLAMLDTETFDCLLLHLQRSGDSVASIRRAAASVPVIILTGFEDEAIALEAIAAGAQDYLFKNDLTSRTLHRSIGYAISRKREAELRTLNETLERFRVLASEGSSTSVTARAMGVGPMKTSAPEVFDDCVGSYARLLQRYIMASLPAPSHPREAMERLVTRLGDFGAGPKDIIDLHAAALEETAMTNKQKETSMMVVEGRLFALEMMGLLVNYYRIGHRRLSWGI</sequence>
<dbReference type="InterPro" id="IPR001789">
    <property type="entry name" value="Sig_transdc_resp-reg_receiver"/>
</dbReference>
<evidence type="ECO:0000313" key="4">
    <source>
        <dbReference type="Proteomes" id="UP000249590"/>
    </source>
</evidence>
<evidence type="ECO:0000313" key="3">
    <source>
        <dbReference type="EMBL" id="RAH99760.1"/>
    </source>
</evidence>
<comment type="caution">
    <text evidence="3">The sequence shown here is derived from an EMBL/GenBank/DDBJ whole genome shotgun (WGS) entry which is preliminary data.</text>
</comment>
<keyword evidence="4" id="KW-1185">Reference proteome</keyword>